<proteinExistence type="predicted"/>
<comment type="caution">
    <text evidence="1">The sequence shown here is derived from an EMBL/GenBank/DDBJ whole genome shotgun (WGS) entry which is preliminary data.</text>
</comment>
<dbReference type="EMBL" id="LAVV01014421">
    <property type="protein sequence ID" value="KNZ44776.1"/>
    <property type="molecule type" value="Genomic_DNA"/>
</dbReference>
<protein>
    <submittedName>
        <fullName evidence="1">Uncharacterized protein</fullName>
    </submittedName>
</protein>
<sequence length="87" mass="10093">MLIAQAENHKTKSIKDQVYGRSATKFWHTKGLEKVPCNLPMDFCAKFWWDGLRKFEQDTVSKVPVFGLEDLARGLDQMMLKTAYSYC</sequence>
<evidence type="ECO:0000313" key="2">
    <source>
        <dbReference type="Proteomes" id="UP000037035"/>
    </source>
</evidence>
<dbReference type="Proteomes" id="UP000037035">
    <property type="component" value="Unassembled WGS sequence"/>
</dbReference>
<accession>A0A0L6U8D8</accession>
<name>A0A0L6U8D8_9BASI</name>
<dbReference type="AlphaFoldDB" id="A0A0L6U8D8"/>
<gene>
    <name evidence="1" type="ORF">VP01_8835g1</name>
</gene>
<dbReference type="VEuPathDB" id="FungiDB:VP01_8835g1"/>
<dbReference type="OrthoDB" id="10489376at2759"/>
<organism evidence="1 2">
    <name type="scientific">Puccinia sorghi</name>
    <dbReference type="NCBI Taxonomy" id="27349"/>
    <lineage>
        <taxon>Eukaryota</taxon>
        <taxon>Fungi</taxon>
        <taxon>Dikarya</taxon>
        <taxon>Basidiomycota</taxon>
        <taxon>Pucciniomycotina</taxon>
        <taxon>Pucciniomycetes</taxon>
        <taxon>Pucciniales</taxon>
        <taxon>Pucciniaceae</taxon>
        <taxon>Puccinia</taxon>
    </lineage>
</organism>
<keyword evidence="2" id="KW-1185">Reference proteome</keyword>
<feature type="non-terminal residue" evidence="1">
    <location>
        <position position="87"/>
    </location>
</feature>
<evidence type="ECO:0000313" key="1">
    <source>
        <dbReference type="EMBL" id="KNZ44776.1"/>
    </source>
</evidence>
<reference evidence="1 2" key="1">
    <citation type="submission" date="2015-08" db="EMBL/GenBank/DDBJ databases">
        <title>Next Generation Sequencing and Analysis of the Genome of Puccinia sorghi L Schw, the Causal Agent of Maize Common Rust.</title>
        <authorList>
            <person name="Rochi L."/>
            <person name="Burguener G."/>
            <person name="Darino M."/>
            <person name="Turjanski A."/>
            <person name="Kreff E."/>
            <person name="Dieguez M.J."/>
            <person name="Sacco F."/>
        </authorList>
    </citation>
    <scope>NUCLEOTIDE SEQUENCE [LARGE SCALE GENOMIC DNA]</scope>
    <source>
        <strain evidence="1 2">RO10H11247</strain>
    </source>
</reference>